<dbReference type="PIRSF" id="PIRSF000390">
    <property type="entry name" value="PLP_StrS"/>
    <property type="match status" value="1"/>
</dbReference>
<name>A0A3S9AC53_9BACL</name>
<evidence type="ECO:0000256" key="3">
    <source>
        <dbReference type="PIRSR" id="PIRSR000390-1"/>
    </source>
</evidence>
<dbReference type="Proteomes" id="UP000272528">
    <property type="component" value="Chromosome"/>
</dbReference>
<evidence type="ECO:0000256" key="4">
    <source>
        <dbReference type="PIRSR" id="PIRSR000390-2"/>
    </source>
</evidence>
<dbReference type="CDD" id="cd00616">
    <property type="entry name" value="AHBA_syn"/>
    <property type="match status" value="1"/>
</dbReference>
<dbReference type="OrthoDB" id="9810913at2"/>
<feature type="active site" description="Proton acceptor" evidence="3">
    <location>
        <position position="190"/>
    </location>
</feature>
<protein>
    <submittedName>
        <fullName evidence="6">DegT/DnrJ/EryC1/StrS family aminotransferase</fullName>
    </submittedName>
</protein>
<evidence type="ECO:0000256" key="1">
    <source>
        <dbReference type="ARBA" id="ARBA00022898"/>
    </source>
</evidence>
<dbReference type="InterPro" id="IPR000653">
    <property type="entry name" value="DegT/StrS_aminotransferase"/>
</dbReference>
<accession>A0A3S9AC53</accession>
<dbReference type="RefSeq" id="WP_126019728.1">
    <property type="nucleotide sequence ID" value="NZ_CP034437.1"/>
</dbReference>
<keyword evidence="6" id="KW-0808">Transferase</keyword>
<evidence type="ECO:0000313" key="7">
    <source>
        <dbReference type="Proteomes" id="UP000272528"/>
    </source>
</evidence>
<dbReference type="Gene3D" id="3.40.640.10">
    <property type="entry name" value="Type I PLP-dependent aspartate aminotransferase-like (Major domain)"/>
    <property type="match status" value="1"/>
</dbReference>
<dbReference type="GO" id="GO:0008483">
    <property type="term" value="F:transaminase activity"/>
    <property type="evidence" value="ECO:0007669"/>
    <property type="project" value="UniProtKB-KW"/>
</dbReference>
<dbReference type="EMBL" id="CP034437">
    <property type="protein sequence ID" value="AZN43309.1"/>
    <property type="molecule type" value="Genomic_DNA"/>
</dbReference>
<sequence length="369" mass="40447">MKTVQRIPVLDLSDEIETLKPQLLKAFEDVLDGGAFIMGPNVKAFEQECASYLGTKHAIALNSGTDALVIGLLAAGVSAGDEVITTPFTFFATAEAISQIGATPVFVDVDIRTYNINLEQLEAAITPRTKAIIPVHLFGLAVDMDNVMKIAREHGLIVVEDTAQAFGAESGGKKAGTFGDVGCYSFFPSKNLGAYGDGGLLVTDNDEIAEKAEMLRAHGSKKKYHNEIVGYNSRLDEIQAAILRIKLPHIDQWNEGRQQAANHYHQLLEGNKNLILPVYEETGNSVFHQYTVRITGGKRDDVQRKLAEAGIQTMIYYPIPVHQLPIYRGMNRSLPNAETLAGEVLSLPIWPHIKPEIQEAVVVQLLRSM</sequence>
<feature type="modified residue" description="N6-(pyridoxal phosphate)lysine" evidence="4">
    <location>
        <position position="190"/>
    </location>
</feature>
<reference evidence="7" key="1">
    <citation type="submission" date="2018-12" db="EMBL/GenBank/DDBJ databases">
        <title>Genome sequence of Peanibacillus sp.</title>
        <authorList>
            <person name="Subramani G."/>
            <person name="Srinivasan S."/>
            <person name="Kim M.K."/>
        </authorList>
    </citation>
    <scope>NUCLEOTIDE SEQUENCE [LARGE SCALE GENOMIC DNA]</scope>
    <source>
        <strain evidence="7">18JY67-1</strain>
    </source>
</reference>
<dbReference type="InterPro" id="IPR015424">
    <property type="entry name" value="PyrdxlP-dep_Trfase"/>
</dbReference>
<dbReference type="GO" id="GO:0030170">
    <property type="term" value="F:pyridoxal phosphate binding"/>
    <property type="evidence" value="ECO:0007669"/>
    <property type="project" value="TreeGrafter"/>
</dbReference>
<keyword evidence="6" id="KW-0032">Aminotransferase</keyword>
<dbReference type="InterPro" id="IPR015422">
    <property type="entry name" value="PyrdxlP-dep_Trfase_small"/>
</dbReference>
<keyword evidence="7" id="KW-1185">Reference proteome</keyword>
<dbReference type="SUPFAM" id="SSF53383">
    <property type="entry name" value="PLP-dependent transferases"/>
    <property type="match status" value="1"/>
</dbReference>
<evidence type="ECO:0000256" key="2">
    <source>
        <dbReference type="ARBA" id="ARBA00037999"/>
    </source>
</evidence>
<organism evidence="6 7">
    <name type="scientific">Paenibacillus albus</name>
    <dbReference type="NCBI Taxonomy" id="2495582"/>
    <lineage>
        <taxon>Bacteria</taxon>
        <taxon>Bacillati</taxon>
        <taxon>Bacillota</taxon>
        <taxon>Bacilli</taxon>
        <taxon>Bacillales</taxon>
        <taxon>Paenibacillaceae</taxon>
        <taxon>Paenibacillus</taxon>
    </lineage>
</organism>
<dbReference type="AlphaFoldDB" id="A0A3S9AC53"/>
<dbReference type="Pfam" id="PF01041">
    <property type="entry name" value="DegT_DnrJ_EryC1"/>
    <property type="match status" value="1"/>
</dbReference>
<evidence type="ECO:0000313" key="6">
    <source>
        <dbReference type="EMBL" id="AZN43309.1"/>
    </source>
</evidence>
<dbReference type="Gene3D" id="3.90.1150.10">
    <property type="entry name" value="Aspartate Aminotransferase, domain 1"/>
    <property type="match status" value="1"/>
</dbReference>
<dbReference type="FunFam" id="3.40.640.10:FF:000089">
    <property type="entry name" value="Aminotransferase, DegT/DnrJ/EryC1/StrS family"/>
    <property type="match status" value="1"/>
</dbReference>
<dbReference type="KEGG" id="palb:EJC50_29180"/>
<dbReference type="InterPro" id="IPR015421">
    <property type="entry name" value="PyrdxlP-dep_Trfase_major"/>
</dbReference>
<proteinExistence type="inferred from homology"/>
<dbReference type="GO" id="GO:0000271">
    <property type="term" value="P:polysaccharide biosynthetic process"/>
    <property type="evidence" value="ECO:0007669"/>
    <property type="project" value="TreeGrafter"/>
</dbReference>
<dbReference type="PANTHER" id="PTHR30244">
    <property type="entry name" value="TRANSAMINASE"/>
    <property type="match status" value="1"/>
</dbReference>
<gene>
    <name evidence="6" type="ORF">EJC50_29180</name>
</gene>
<keyword evidence="1 4" id="KW-0663">Pyridoxal phosphate</keyword>
<evidence type="ECO:0000256" key="5">
    <source>
        <dbReference type="RuleBase" id="RU004508"/>
    </source>
</evidence>
<dbReference type="PANTHER" id="PTHR30244:SF36">
    <property type="entry name" value="3-OXO-GLUCOSE-6-PHOSPHATE:GLUTAMATE AMINOTRANSFERASE"/>
    <property type="match status" value="1"/>
</dbReference>
<comment type="similarity">
    <text evidence="2 5">Belongs to the DegT/DnrJ/EryC1 family.</text>
</comment>